<evidence type="ECO:0000256" key="8">
    <source>
        <dbReference type="SAM" id="Phobius"/>
    </source>
</evidence>
<evidence type="ECO:0000256" key="2">
    <source>
        <dbReference type="ARBA" id="ARBA00022617"/>
    </source>
</evidence>
<proteinExistence type="predicted"/>
<dbReference type="EMBL" id="JAHJDP010000118">
    <property type="protein sequence ID" value="MBU2693264.1"/>
    <property type="molecule type" value="Genomic_DNA"/>
</dbReference>
<dbReference type="GO" id="GO:0016020">
    <property type="term" value="C:membrane"/>
    <property type="evidence" value="ECO:0007669"/>
    <property type="project" value="UniProtKB-SubCell"/>
</dbReference>
<evidence type="ECO:0000256" key="3">
    <source>
        <dbReference type="ARBA" id="ARBA00022692"/>
    </source>
</evidence>
<dbReference type="GO" id="GO:0046872">
    <property type="term" value="F:metal ion binding"/>
    <property type="evidence" value="ECO:0007669"/>
    <property type="project" value="UniProtKB-KW"/>
</dbReference>
<evidence type="ECO:0000313" key="10">
    <source>
        <dbReference type="Proteomes" id="UP000777784"/>
    </source>
</evidence>
<protein>
    <submittedName>
        <fullName evidence="9">Succinate dehydrogenase</fullName>
    </submittedName>
</protein>
<dbReference type="InterPro" id="IPR000701">
    <property type="entry name" value="SuccDH_FuR_B_TM-su"/>
</dbReference>
<evidence type="ECO:0000313" key="9">
    <source>
        <dbReference type="EMBL" id="MBU2693264.1"/>
    </source>
</evidence>
<dbReference type="Proteomes" id="UP000777784">
    <property type="component" value="Unassembled WGS sequence"/>
</dbReference>
<feature type="transmembrane region" description="Helical" evidence="8">
    <location>
        <begin position="102"/>
        <end position="119"/>
    </location>
</feature>
<feature type="transmembrane region" description="Helical" evidence="8">
    <location>
        <begin position="18"/>
        <end position="38"/>
    </location>
</feature>
<keyword evidence="4" id="KW-0479">Metal-binding</keyword>
<dbReference type="NCBIfam" id="TIGR02046">
    <property type="entry name" value="sdhC_b558_fam"/>
    <property type="match status" value="1"/>
</dbReference>
<accession>A0A948W839</accession>
<feature type="transmembrane region" description="Helical" evidence="8">
    <location>
        <begin position="188"/>
        <end position="208"/>
    </location>
</feature>
<dbReference type="Gene3D" id="1.20.1300.10">
    <property type="entry name" value="Fumarate reductase/succinate dehydrogenase, transmembrane subunit"/>
    <property type="match status" value="1"/>
</dbReference>
<evidence type="ECO:0000256" key="5">
    <source>
        <dbReference type="ARBA" id="ARBA00022989"/>
    </source>
</evidence>
<dbReference type="SUPFAM" id="SSF81343">
    <property type="entry name" value="Fumarate reductase respiratory complex transmembrane subunits"/>
    <property type="match status" value="1"/>
</dbReference>
<organism evidence="9 10">
    <name type="scientific">Eiseniibacteriota bacterium</name>
    <dbReference type="NCBI Taxonomy" id="2212470"/>
    <lineage>
        <taxon>Bacteria</taxon>
        <taxon>Candidatus Eiseniibacteriota</taxon>
    </lineage>
</organism>
<dbReference type="Pfam" id="PF01127">
    <property type="entry name" value="Sdh_cyt"/>
    <property type="match status" value="1"/>
</dbReference>
<evidence type="ECO:0000256" key="1">
    <source>
        <dbReference type="ARBA" id="ARBA00004370"/>
    </source>
</evidence>
<evidence type="ECO:0000256" key="7">
    <source>
        <dbReference type="ARBA" id="ARBA00023136"/>
    </source>
</evidence>
<dbReference type="AlphaFoldDB" id="A0A948W839"/>
<evidence type="ECO:0000256" key="6">
    <source>
        <dbReference type="ARBA" id="ARBA00023004"/>
    </source>
</evidence>
<sequence length="213" mass="24009">MSSTVIDRHFALRKLHSLLGLIPIGAFLMFHLFENSLAPKGAEYFTEHVVYKISHMRFVTIMEVCIIALPILFHGIYGVIMWFQGRANVGRYGYFRNWMYTLQRYTGIITFVFILTHVWETRMQVLLGNLAKEGLYAKMAQIFSTPLGSIWYAIGILCAVYHLTNGLWLMGITWGITIGPRSQKISSCIFAVVGLLLLALGGQALLGFNASAH</sequence>
<evidence type="ECO:0000256" key="4">
    <source>
        <dbReference type="ARBA" id="ARBA00022723"/>
    </source>
</evidence>
<dbReference type="InterPro" id="IPR034804">
    <property type="entry name" value="SQR/QFR_C/D"/>
</dbReference>
<keyword evidence="7 8" id="KW-0472">Membrane</keyword>
<feature type="transmembrane region" description="Helical" evidence="8">
    <location>
        <begin position="150"/>
        <end position="176"/>
    </location>
</feature>
<comment type="caution">
    <text evidence="9">The sequence shown here is derived from an EMBL/GenBank/DDBJ whole genome shotgun (WGS) entry which is preliminary data.</text>
</comment>
<reference evidence="9" key="1">
    <citation type="submission" date="2021-05" db="EMBL/GenBank/DDBJ databases">
        <title>Energy efficiency and biological interactions define the core microbiome of deep oligotrophic groundwater.</title>
        <authorList>
            <person name="Mehrshad M."/>
            <person name="Lopez-Fernandez M."/>
            <person name="Bell E."/>
            <person name="Bernier-Latmani R."/>
            <person name="Bertilsson S."/>
            <person name="Dopson M."/>
        </authorList>
    </citation>
    <scope>NUCLEOTIDE SEQUENCE</scope>
    <source>
        <strain evidence="9">Modern_marine.mb.64</strain>
    </source>
</reference>
<gene>
    <name evidence="9" type="ORF">KJ970_20290</name>
</gene>
<feature type="transmembrane region" description="Helical" evidence="8">
    <location>
        <begin position="58"/>
        <end position="82"/>
    </location>
</feature>
<keyword evidence="3 8" id="KW-0812">Transmembrane</keyword>
<name>A0A948W839_UNCEI</name>
<keyword evidence="6" id="KW-0408">Iron</keyword>
<dbReference type="InterPro" id="IPR011138">
    <property type="entry name" value="Cytochrome_b-558"/>
</dbReference>
<keyword evidence="5 8" id="KW-1133">Transmembrane helix</keyword>
<keyword evidence="2" id="KW-0349">Heme</keyword>
<comment type="subcellular location">
    <subcellularLocation>
        <location evidence="1">Membrane</location>
    </subcellularLocation>
</comment>